<evidence type="ECO:0000259" key="6">
    <source>
        <dbReference type="SMART" id="SM00829"/>
    </source>
</evidence>
<dbReference type="Gene3D" id="3.40.50.720">
    <property type="entry name" value="NAD(P)-binding Rossmann-like Domain"/>
    <property type="match status" value="1"/>
</dbReference>
<protein>
    <submittedName>
        <fullName evidence="7">GroES-like protein</fullName>
    </submittedName>
</protein>
<dbReference type="Pfam" id="PF00107">
    <property type="entry name" value="ADH_zinc_N"/>
    <property type="match status" value="1"/>
</dbReference>
<dbReference type="GO" id="GO:0016491">
    <property type="term" value="F:oxidoreductase activity"/>
    <property type="evidence" value="ECO:0007669"/>
    <property type="project" value="UniProtKB-KW"/>
</dbReference>
<dbReference type="GO" id="GO:0008270">
    <property type="term" value="F:zinc ion binding"/>
    <property type="evidence" value="ECO:0007669"/>
    <property type="project" value="InterPro"/>
</dbReference>
<dbReference type="InterPro" id="IPR020843">
    <property type="entry name" value="ER"/>
</dbReference>
<dbReference type="SMART" id="SM00829">
    <property type="entry name" value="PKS_ER"/>
    <property type="match status" value="1"/>
</dbReference>
<dbReference type="OMA" id="QNAMYGH"/>
<dbReference type="Gene3D" id="3.90.180.10">
    <property type="entry name" value="Medium-chain alcohol dehydrogenases, catalytic domain"/>
    <property type="match status" value="1"/>
</dbReference>
<keyword evidence="3 5" id="KW-0862">Zinc</keyword>
<comment type="similarity">
    <text evidence="5">Belongs to the zinc-containing alcohol dehydrogenase family.</text>
</comment>
<dbReference type="PANTHER" id="PTHR42813">
    <property type="entry name" value="ZINC-TYPE ALCOHOL DEHYDROGENASE-LIKE"/>
    <property type="match status" value="1"/>
</dbReference>
<dbReference type="EMBL" id="KV921355">
    <property type="protein sequence ID" value="ORE17454.1"/>
    <property type="molecule type" value="Genomic_DNA"/>
</dbReference>
<evidence type="ECO:0000313" key="8">
    <source>
        <dbReference type="Proteomes" id="UP000242381"/>
    </source>
</evidence>
<dbReference type="VEuPathDB" id="FungiDB:BCV72DRAFT_284784"/>
<dbReference type="SUPFAM" id="SSF51735">
    <property type="entry name" value="NAD(P)-binding Rossmann-fold domains"/>
    <property type="match status" value="1"/>
</dbReference>
<sequence>MATNVAANLAQTNMGEVPVKVANEDKQRTSDTEMLACCWTGKRKLELRKVPKPEITDDEDVIIKVTGSTVCGSDLHLYHGELMQLKEGEVLGHECIGVVEKIGPKVTKVKPGDRVVTAFNIACGKCDYCAQKLYTSCESANNSSVMEKLYGQRISGVLGYSHFLGGFSGAQAEYCRILFGNTNVLKVPDNIKDEQAIYLSDIIPTSYHAVYDAGCKEGEVVGVWGLGPIGLNVCQWLRNVFKAKRIIAVDNVPARLQIAKERWGVETINFDKETDVVSKILELEPKGLDRAIDCAGFRYTKSLLHKVERAVGLETDSSEVLNEAIRSTKKFGTVALIADYAAYSNHVLIGAIMEKGIRLVGCGQAPIQGYWDTCLDHISKGEFDPIAILTHRFKLDDIVEVYRRFDTKEDAMMKVFIETKFSNPPMPGTPSLSYINNA</sequence>
<keyword evidence="2 5" id="KW-0479">Metal-binding</keyword>
<proteinExistence type="inferred from homology"/>
<gene>
    <name evidence="7" type="ORF">BCV71DRAFT_256115</name>
</gene>
<evidence type="ECO:0000256" key="2">
    <source>
        <dbReference type="ARBA" id="ARBA00022723"/>
    </source>
</evidence>
<dbReference type="SUPFAM" id="SSF50129">
    <property type="entry name" value="GroES-like"/>
    <property type="match status" value="1"/>
</dbReference>
<feature type="domain" description="Enoyl reductase (ER)" evidence="6">
    <location>
        <begin position="41"/>
        <end position="417"/>
    </location>
</feature>
<evidence type="ECO:0000256" key="1">
    <source>
        <dbReference type="ARBA" id="ARBA00001947"/>
    </source>
</evidence>
<dbReference type="PANTHER" id="PTHR42813:SF1">
    <property type="entry name" value="DEHYDROGENASE, PUTATIVE (AFU_ORTHOLOGUE AFUA_5G03930)-RELATED"/>
    <property type="match status" value="1"/>
</dbReference>
<evidence type="ECO:0000256" key="3">
    <source>
        <dbReference type="ARBA" id="ARBA00022833"/>
    </source>
</evidence>
<evidence type="ECO:0000313" key="7">
    <source>
        <dbReference type="EMBL" id="ORE17454.1"/>
    </source>
</evidence>
<organism evidence="7 8">
    <name type="scientific">Rhizopus microsporus</name>
    <dbReference type="NCBI Taxonomy" id="58291"/>
    <lineage>
        <taxon>Eukaryota</taxon>
        <taxon>Fungi</taxon>
        <taxon>Fungi incertae sedis</taxon>
        <taxon>Mucoromycota</taxon>
        <taxon>Mucoromycotina</taxon>
        <taxon>Mucoromycetes</taxon>
        <taxon>Mucorales</taxon>
        <taxon>Mucorineae</taxon>
        <taxon>Rhizopodaceae</taxon>
        <taxon>Rhizopus</taxon>
    </lineage>
</organism>
<dbReference type="Proteomes" id="UP000242381">
    <property type="component" value="Unassembled WGS sequence"/>
</dbReference>
<dbReference type="InterPro" id="IPR013149">
    <property type="entry name" value="ADH-like_C"/>
</dbReference>
<dbReference type="InterPro" id="IPR011032">
    <property type="entry name" value="GroES-like_sf"/>
</dbReference>
<name>A0A0A1N9I1_RHIZD</name>
<dbReference type="InterPro" id="IPR002328">
    <property type="entry name" value="ADH_Zn_CS"/>
</dbReference>
<evidence type="ECO:0000256" key="4">
    <source>
        <dbReference type="ARBA" id="ARBA00023002"/>
    </source>
</evidence>
<dbReference type="InterPro" id="IPR036291">
    <property type="entry name" value="NAD(P)-bd_dom_sf"/>
</dbReference>
<reference evidence="7 8" key="1">
    <citation type="journal article" date="2016" name="Proc. Natl. Acad. Sci. U.S.A.">
        <title>Lipid metabolic changes in an early divergent fungus govern the establishment of a mutualistic symbiosis with endobacteria.</title>
        <authorList>
            <person name="Lastovetsky O.A."/>
            <person name="Gaspar M.L."/>
            <person name="Mondo S.J."/>
            <person name="LaButti K.M."/>
            <person name="Sandor L."/>
            <person name="Grigoriev I.V."/>
            <person name="Henry S.A."/>
            <person name="Pawlowska T.E."/>
        </authorList>
    </citation>
    <scope>NUCLEOTIDE SEQUENCE [LARGE SCALE GENOMIC DNA]</scope>
    <source>
        <strain evidence="7 8">ATCC 11559</strain>
    </source>
</reference>
<dbReference type="PROSITE" id="PS00059">
    <property type="entry name" value="ADH_ZINC"/>
    <property type="match status" value="1"/>
</dbReference>
<comment type="cofactor">
    <cofactor evidence="1 5">
        <name>Zn(2+)</name>
        <dbReference type="ChEBI" id="CHEBI:29105"/>
    </cofactor>
</comment>
<dbReference type="InterPro" id="IPR013154">
    <property type="entry name" value="ADH-like_N"/>
</dbReference>
<dbReference type="CDD" id="cd08283">
    <property type="entry name" value="FDH_like_1"/>
    <property type="match status" value="1"/>
</dbReference>
<keyword evidence="4" id="KW-0560">Oxidoreductase</keyword>
<evidence type="ECO:0000256" key="5">
    <source>
        <dbReference type="RuleBase" id="RU361277"/>
    </source>
</evidence>
<dbReference type="Pfam" id="PF08240">
    <property type="entry name" value="ADH_N"/>
    <property type="match status" value="1"/>
</dbReference>
<dbReference type="AlphaFoldDB" id="A0A0A1N9I1"/>
<accession>A0A0A1N9I1</accession>